<dbReference type="Pfam" id="PF19842">
    <property type="entry name" value="YqeC"/>
    <property type="match status" value="1"/>
</dbReference>
<dbReference type="InterPro" id="IPR036565">
    <property type="entry name" value="Mur-like_cat_sf"/>
</dbReference>
<evidence type="ECO:0000313" key="1">
    <source>
        <dbReference type="EMBL" id="MDN8600415.1"/>
    </source>
</evidence>
<dbReference type="Proteomes" id="UP001174867">
    <property type="component" value="Unassembled WGS sequence"/>
</dbReference>
<proteinExistence type="predicted"/>
<organism evidence="1 2">
    <name type="scientific">Citrobacter enshiensis</name>
    <dbReference type="NCBI Taxonomy" id="2971264"/>
    <lineage>
        <taxon>Bacteria</taxon>
        <taxon>Pseudomonadati</taxon>
        <taxon>Pseudomonadota</taxon>
        <taxon>Gammaproteobacteria</taxon>
        <taxon>Enterobacterales</taxon>
        <taxon>Enterobacteriaceae</taxon>
        <taxon>Citrobacter</taxon>
    </lineage>
</organism>
<accession>A0ABT8PVL8</accession>
<dbReference type="EMBL" id="JAUJYW010000005">
    <property type="protein sequence ID" value="MDN8600415.1"/>
    <property type="molecule type" value="Genomic_DNA"/>
</dbReference>
<reference evidence="1 2" key="1">
    <citation type="submission" date="2023-07" db="EMBL/GenBank/DDBJ databases">
        <title>Citrobacter selenititolerans sp. nov., isolated from seleniferous soil.</title>
        <authorList>
            <person name="Zhang S."/>
            <person name="Li K."/>
            <person name="Peng J."/>
            <person name="Wang H."/>
            <person name="Sun J."/>
            <person name="Guo Y."/>
        </authorList>
    </citation>
    <scope>NUCLEOTIDE SEQUENCE [LARGE SCALE GENOMIC DNA]</scope>
    <source>
        <strain evidence="1 2">S2-9</strain>
    </source>
</reference>
<dbReference type="InterPro" id="IPR017587">
    <property type="entry name" value="YqeC"/>
</dbReference>
<name>A0ABT8PVL8_9ENTR</name>
<protein>
    <submittedName>
        <fullName evidence="1">Selenium cofactor biosynthesis protein YqeC</fullName>
    </submittedName>
</protein>
<sequence>MKSIITPTSLFFDLGVQNHPSIISVVGAGGKTSTLFWLAQLFHACGRRVLITTTTHMFLPETPWPIIFCHEPAKLPRQQLMQPIQVCFHAWKAPLGKARGFQPAVIDALVERPECDVILVEADGARGFPLKAPDEHEPCIPECSCSVIAVMGGHTLGEKTGADNVHRWPQFAGITGMRADVPLQLRDLIRLVQHPQGAFKNAPPTSRRIWFINRFSQCENNVDENELIQPLLQGDVDAVWLGDAQERPAITRRFVR</sequence>
<dbReference type="Gene3D" id="3.40.1190.10">
    <property type="entry name" value="Mur-like, catalytic domain"/>
    <property type="match status" value="1"/>
</dbReference>
<dbReference type="SUPFAM" id="SSF53623">
    <property type="entry name" value="MurD-like peptide ligases, catalytic domain"/>
    <property type="match status" value="1"/>
</dbReference>
<keyword evidence="2" id="KW-1185">Reference proteome</keyword>
<gene>
    <name evidence="1" type="primary">yqeC</name>
    <name evidence="1" type="ORF">Q0A17_13480</name>
</gene>
<dbReference type="NCBIfam" id="TIGR03172">
    <property type="entry name" value="selenium cofactor biosynthesis protein YqeC"/>
    <property type="match status" value="1"/>
</dbReference>
<evidence type="ECO:0000313" key="2">
    <source>
        <dbReference type="Proteomes" id="UP001174867"/>
    </source>
</evidence>
<comment type="caution">
    <text evidence="1">The sequence shown here is derived from an EMBL/GenBank/DDBJ whole genome shotgun (WGS) entry which is preliminary data.</text>
</comment>
<dbReference type="RefSeq" id="WP_301699396.1">
    <property type="nucleotide sequence ID" value="NZ_JAUJYW010000005.1"/>
</dbReference>